<dbReference type="PANTHER" id="PTHR31370">
    <property type="entry name" value="F-BOX PROTEIN FAMILY-LIKE"/>
    <property type="match status" value="1"/>
</dbReference>
<organism evidence="2 3">
    <name type="scientific">Cardamine amara subsp. amara</name>
    <dbReference type="NCBI Taxonomy" id="228776"/>
    <lineage>
        <taxon>Eukaryota</taxon>
        <taxon>Viridiplantae</taxon>
        <taxon>Streptophyta</taxon>
        <taxon>Embryophyta</taxon>
        <taxon>Tracheophyta</taxon>
        <taxon>Spermatophyta</taxon>
        <taxon>Magnoliopsida</taxon>
        <taxon>eudicotyledons</taxon>
        <taxon>Gunneridae</taxon>
        <taxon>Pentapetalae</taxon>
        <taxon>rosids</taxon>
        <taxon>malvids</taxon>
        <taxon>Brassicales</taxon>
        <taxon>Brassicaceae</taxon>
        <taxon>Cardamineae</taxon>
        <taxon>Cardamine</taxon>
    </lineage>
</organism>
<reference evidence="2 3" key="1">
    <citation type="submission" date="2024-04" db="EMBL/GenBank/DDBJ databases">
        <title>Genome assembly C_amara_ONT_v2.</title>
        <authorList>
            <person name="Yant L."/>
            <person name="Moore C."/>
            <person name="Slenker M."/>
        </authorList>
    </citation>
    <scope>NUCLEOTIDE SEQUENCE [LARGE SCALE GENOMIC DNA]</scope>
    <source>
        <tissue evidence="2">Leaf</tissue>
    </source>
</reference>
<evidence type="ECO:0000313" key="3">
    <source>
        <dbReference type="Proteomes" id="UP001558713"/>
    </source>
</evidence>
<proteinExistence type="predicted"/>
<sequence length="586" mass="66131">MNTESFGVSSLLSLPEDVFAVVSGFLSPSDICNLILCSKSLCDLVDSEKTWLVQCEAIKLLPLAEIVQWGVGISSYKALCQFLVEIVKPLVGVWVQKNPELGNVVCVMPGFLSVVGCRIIPQKVGPLWIQEGQVMWSPVFEIICGFDGTTGFFLHGRDREGSCLYPGFVMGIEKICNVLRLEVEPMREKSSCNEIEIETSSKVCKTQGEHEGGVPFWKLAFSDRKNLLGLVTRHVALHVVEPLSGRLFPNRKDDEVMLLERRTMLLKMHKFGRNWKHMNLEEDEQLCYNPLQVDINEMWENLGDEIDEMDEREYLREVIPKKSFSSFIRYGIKHILGKSSSSKNTPPSRSEIRHMNRQTFLSSGETFCLSLKASYAEMSSYQEWPIMPVNHFSIYKLPMKNPIGNQEYAGLWGGAFGWPPRNCAEDEPGKALFLLMLTYGESEEDSERVLIGMKILEGNGYAQRPNGSAMFVINIDTPSFEPFPFDADGRVFEHSYKGEGITEGYGFRYPGSKPGSLFVISNDLIAFVWLDTKTVITLQRLNLEEILKKGLGSCVTPLPPTKNFTYMKRSYSNVFDKSSTSTSFSE</sequence>
<evidence type="ECO:0000259" key="1">
    <source>
        <dbReference type="PROSITE" id="PS50181"/>
    </source>
</evidence>
<gene>
    <name evidence="2" type="ORF">V5N11_028011</name>
</gene>
<comment type="caution">
    <text evidence="2">The sequence shown here is derived from an EMBL/GenBank/DDBJ whole genome shotgun (WGS) entry which is preliminary data.</text>
</comment>
<dbReference type="EMBL" id="JBANAX010000482">
    <property type="protein sequence ID" value="KAL1207266.1"/>
    <property type="molecule type" value="Genomic_DNA"/>
</dbReference>
<protein>
    <submittedName>
        <fullName evidence="2">F-box protein</fullName>
    </submittedName>
</protein>
<dbReference type="InterPro" id="IPR036047">
    <property type="entry name" value="F-box-like_dom_sf"/>
</dbReference>
<dbReference type="Proteomes" id="UP001558713">
    <property type="component" value="Unassembled WGS sequence"/>
</dbReference>
<dbReference type="InterPro" id="IPR001810">
    <property type="entry name" value="F-box_dom"/>
</dbReference>
<dbReference type="PANTHER" id="PTHR31370:SF2">
    <property type="entry name" value="OS08G0105100 PROTEIN"/>
    <property type="match status" value="1"/>
</dbReference>
<dbReference type="PROSITE" id="PS50181">
    <property type="entry name" value="FBOX"/>
    <property type="match status" value="1"/>
</dbReference>
<evidence type="ECO:0000313" key="2">
    <source>
        <dbReference type="EMBL" id="KAL1207266.1"/>
    </source>
</evidence>
<accession>A0ABD1AKI1</accession>
<dbReference type="SUPFAM" id="SSF81383">
    <property type="entry name" value="F-box domain"/>
    <property type="match status" value="1"/>
</dbReference>
<dbReference type="Pfam" id="PF12014">
    <property type="entry name" value="Cyclin_D1_bind"/>
    <property type="match status" value="1"/>
</dbReference>
<dbReference type="Pfam" id="PF00646">
    <property type="entry name" value="F-box"/>
    <property type="match status" value="1"/>
</dbReference>
<feature type="domain" description="F-box" evidence="1">
    <location>
        <begin position="8"/>
        <end position="54"/>
    </location>
</feature>
<dbReference type="AlphaFoldDB" id="A0ABD1AKI1"/>
<dbReference type="InterPro" id="IPR040275">
    <property type="entry name" value="At5g39450-like"/>
</dbReference>
<name>A0ABD1AKI1_CARAN</name>
<keyword evidence="3" id="KW-1185">Reference proteome</keyword>